<name>A0A915YRA8_9GLOM</name>
<comment type="caution">
    <text evidence="3">The sequence shown here is derived from an EMBL/GenBank/DDBJ whole genome shotgun (WGS) entry which is preliminary data.</text>
</comment>
<dbReference type="Proteomes" id="UP000684084">
    <property type="component" value="Unassembled WGS sequence"/>
</dbReference>
<evidence type="ECO:0000259" key="2">
    <source>
        <dbReference type="PROSITE" id="PS50011"/>
    </source>
</evidence>
<dbReference type="GO" id="GO:0005524">
    <property type="term" value="F:ATP binding"/>
    <property type="evidence" value="ECO:0007669"/>
    <property type="project" value="InterPro"/>
</dbReference>
<dbReference type="GO" id="GO:0004672">
    <property type="term" value="F:protein kinase activity"/>
    <property type="evidence" value="ECO:0007669"/>
    <property type="project" value="InterPro"/>
</dbReference>
<sequence length="113" mass="12896">MGLCKPADYDASKNTKNSTYGVLSYIAPEILRGQNYTKASDIYSFEAIYTSRLLNFNNLPEPKNSDDYYEHYDNITSTEYSESLQIDVSQSNIIEDDQNINSNDEAQNLEQKS</sequence>
<accession>A0A915YRA8</accession>
<dbReference type="PROSITE" id="PS50011">
    <property type="entry name" value="PROTEIN_KINASE_DOM"/>
    <property type="match status" value="1"/>
</dbReference>
<feature type="region of interest" description="Disordered" evidence="1">
    <location>
        <begin position="92"/>
        <end position="113"/>
    </location>
</feature>
<reference evidence="3" key="1">
    <citation type="submission" date="2020-05" db="EMBL/GenBank/DDBJ databases">
        <authorList>
            <person name="Rincon C."/>
            <person name="Sanders R I."/>
            <person name="Robbins C."/>
            <person name="Chaturvedi A."/>
        </authorList>
    </citation>
    <scope>NUCLEOTIDE SEQUENCE</scope>
    <source>
        <strain evidence="3">CHB12</strain>
    </source>
</reference>
<protein>
    <recommendedName>
        <fullName evidence="2">Protein kinase domain-containing protein</fullName>
    </recommendedName>
</protein>
<evidence type="ECO:0000313" key="4">
    <source>
        <dbReference type="Proteomes" id="UP000684084"/>
    </source>
</evidence>
<evidence type="ECO:0000256" key="1">
    <source>
        <dbReference type="SAM" id="MobiDB-lite"/>
    </source>
</evidence>
<feature type="domain" description="Protein kinase" evidence="2">
    <location>
        <begin position="1"/>
        <end position="113"/>
    </location>
</feature>
<evidence type="ECO:0000313" key="3">
    <source>
        <dbReference type="EMBL" id="CAB5315123.1"/>
    </source>
</evidence>
<dbReference type="OrthoDB" id="2424465at2759"/>
<gene>
    <name evidence="3" type="ORF">CHRIB12_LOCUS1835</name>
</gene>
<organism evidence="3 4">
    <name type="scientific">Rhizophagus irregularis</name>
    <dbReference type="NCBI Taxonomy" id="588596"/>
    <lineage>
        <taxon>Eukaryota</taxon>
        <taxon>Fungi</taxon>
        <taxon>Fungi incertae sedis</taxon>
        <taxon>Mucoromycota</taxon>
        <taxon>Glomeromycotina</taxon>
        <taxon>Glomeromycetes</taxon>
        <taxon>Glomerales</taxon>
        <taxon>Glomeraceae</taxon>
        <taxon>Rhizophagus</taxon>
    </lineage>
</organism>
<dbReference type="InterPro" id="IPR000719">
    <property type="entry name" value="Prot_kinase_dom"/>
</dbReference>
<dbReference type="EMBL" id="CAGKOT010000002">
    <property type="protein sequence ID" value="CAB5315123.1"/>
    <property type="molecule type" value="Genomic_DNA"/>
</dbReference>
<dbReference type="AlphaFoldDB" id="A0A915YRA8"/>
<proteinExistence type="predicted"/>